<gene>
    <name evidence="9" type="ORF">GGR27_002461</name>
</gene>
<evidence type="ECO:0000256" key="8">
    <source>
        <dbReference type="SAM" id="Phobius"/>
    </source>
</evidence>
<keyword evidence="5 8" id="KW-1133">Transmembrane helix</keyword>
<keyword evidence="7" id="KW-0813">Transport</keyword>
<evidence type="ECO:0000256" key="5">
    <source>
        <dbReference type="ARBA" id="ARBA00022989"/>
    </source>
</evidence>
<evidence type="ECO:0000256" key="7">
    <source>
        <dbReference type="RuleBase" id="RU003879"/>
    </source>
</evidence>
<keyword evidence="10" id="KW-1185">Reference proteome</keyword>
<accession>A0ABX0XCE8</accession>
<dbReference type="RefSeq" id="WP_245184626.1">
    <property type="nucleotide sequence ID" value="NZ_JAATJH010000003.1"/>
</dbReference>
<proteinExistence type="inferred from homology"/>
<evidence type="ECO:0000256" key="3">
    <source>
        <dbReference type="ARBA" id="ARBA00022475"/>
    </source>
</evidence>
<sequence length="157" mass="17368">MPFSTKSPNYRLPTTDYRLPTTKLIMGFKRSNKVNAQFNMSSLTDIIFLLLIFFMLTSNFVQIKPFDLPESDSQTVAPTNIIVQLERDGTTSVNSLEVRGGAIAQAVNNAIAQSDDDENTTVTIVAETGVPFNRITPIMTIAAQNRTRAIIATQPRN</sequence>
<dbReference type="PANTHER" id="PTHR30558">
    <property type="entry name" value="EXBD MEMBRANE COMPONENT OF PMF-DRIVEN MACROMOLECULE IMPORT SYSTEM"/>
    <property type="match status" value="1"/>
</dbReference>
<keyword evidence="7" id="KW-0653">Protein transport</keyword>
<name>A0ABX0XCE8_9BACT</name>
<evidence type="ECO:0000256" key="6">
    <source>
        <dbReference type="ARBA" id="ARBA00023136"/>
    </source>
</evidence>
<comment type="subcellular location">
    <subcellularLocation>
        <location evidence="1">Cell membrane</location>
        <topology evidence="1">Single-pass membrane protein</topology>
    </subcellularLocation>
    <subcellularLocation>
        <location evidence="7">Cell membrane</location>
        <topology evidence="7">Single-pass type II membrane protein</topology>
    </subcellularLocation>
</comment>
<keyword evidence="6 8" id="KW-0472">Membrane</keyword>
<keyword evidence="4 7" id="KW-0812">Transmembrane</keyword>
<evidence type="ECO:0000313" key="9">
    <source>
        <dbReference type="EMBL" id="NJC26951.1"/>
    </source>
</evidence>
<feature type="transmembrane region" description="Helical" evidence="8">
    <location>
        <begin position="36"/>
        <end position="56"/>
    </location>
</feature>
<comment type="similarity">
    <text evidence="2 7">Belongs to the ExbD/TolR family.</text>
</comment>
<evidence type="ECO:0000256" key="2">
    <source>
        <dbReference type="ARBA" id="ARBA00005811"/>
    </source>
</evidence>
<evidence type="ECO:0000256" key="4">
    <source>
        <dbReference type="ARBA" id="ARBA00022692"/>
    </source>
</evidence>
<evidence type="ECO:0000313" key="10">
    <source>
        <dbReference type="Proteomes" id="UP000770785"/>
    </source>
</evidence>
<comment type="caution">
    <text evidence="9">The sequence shown here is derived from an EMBL/GenBank/DDBJ whole genome shotgun (WGS) entry which is preliminary data.</text>
</comment>
<dbReference type="Pfam" id="PF02472">
    <property type="entry name" value="ExbD"/>
    <property type="match status" value="1"/>
</dbReference>
<evidence type="ECO:0000256" key="1">
    <source>
        <dbReference type="ARBA" id="ARBA00004162"/>
    </source>
</evidence>
<dbReference type="EMBL" id="JAATJH010000003">
    <property type="protein sequence ID" value="NJC26951.1"/>
    <property type="molecule type" value="Genomic_DNA"/>
</dbReference>
<reference evidence="9 10" key="1">
    <citation type="submission" date="2020-03" db="EMBL/GenBank/DDBJ databases">
        <title>Genomic Encyclopedia of Type Strains, Phase IV (KMG-IV): sequencing the most valuable type-strain genomes for metagenomic binning, comparative biology and taxonomic classification.</title>
        <authorList>
            <person name="Goeker M."/>
        </authorList>
    </citation>
    <scope>NUCLEOTIDE SEQUENCE [LARGE SCALE GENOMIC DNA]</scope>
    <source>
        <strain evidence="9 10">DSM 105096</strain>
    </source>
</reference>
<dbReference type="InterPro" id="IPR003400">
    <property type="entry name" value="ExbD"/>
</dbReference>
<organism evidence="9 10">
    <name type="scientific">Neolewinella antarctica</name>
    <dbReference type="NCBI Taxonomy" id="442734"/>
    <lineage>
        <taxon>Bacteria</taxon>
        <taxon>Pseudomonadati</taxon>
        <taxon>Bacteroidota</taxon>
        <taxon>Saprospiria</taxon>
        <taxon>Saprospirales</taxon>
        <taxon>Lewinellaceae</taxon>
        <taxon>Neolewinella</taxon>
    </lineage>
</organism>
<dbReference type="Proteomes" id="UP000770785">
    <property type="component" value="Unassembled WGS sequence"/>
</dbReference>
<protein>
    <submittedName>
        <fullName evidence="9">Biopolymer transport protein ExbD</fullName>
    </submittedName>
</protein>
<keyword evidence="3" id="KW-1003">Cell membrane</keyword>